<protein>
    <submittedName>
        <fullName evidence="1">Uncharacterized protein</fullName>
    </submittedName>
</protein>
<sequence>MDLVGKTIETLNGPAEGSRRLLQAHGERRPPTASDLTAECLIMLDYSILHGRRAGASTRHGSVESCTGCPHDRTSGLFWTNGYIVCLASNKLADGMKTNKAAPIHSFASCSLSADGSHPSHSSHLRLSTKCIEQRVARQIRVRNPIPVCNFTLFLGCWSPRPSSYGPFSSISRPELDSGFVEYQWQCALAPADQTSHMVTVLLMYFCKCTLRCIMRLHLGPNITSVEV</sequence>
<gene>
    <name evidence="1" type="ORF">ASPFODRAFT_63393</name>
</gene>
<evidence type="ECO:0000313" key="1">
    <source>
        <dbReference type="EMBL" id="OJZ83209.1"/>
    </source>
</evidence>
<dbReference type="Proteomes" id="UP000184063">
    <property type="component" value="Unassembled WGS sequence"/>
</dbReference>
<dbReference type="OrthoDB" id="10320164at2759"/>
<evidence type="ECO:0000313" key="2">
    <source>
        <dbReference type="Proteomes" id="UP000184063"/>
    </source>
</evidence>
<accession>A0A1M3T8W6</accession>
<dbReference type="VEuPathDB" id="FungiDB:ASPFODRAFT_63393"/>
<dbReference type="AlphaFoldDB" id="A0A1M3T8W6"/>
<dbReference type="EMBL" id="KV878246">
    <property type="protein sequence ID" value="OJZ83209.1"/>
    <property type="molecule type" value="Genomic_DNA"/>
</dbReference>
<name>A0A1M3T8W6_ASPLC</name>
<organism evidence="1 2">
    <name type="scientific">Aspergillus luchuensis (strain CBS 106.47)</name>
    <dbReference type="NCBI Taxonomy" id="1137211"/>
    <lineage>
        <taxon>Eukaryota</taxon>
        <taxon>Fungi</taxon>
        <taxon>Dikarya</taxon>
        <taxon>Ascomycota</taxon>
        <taxon>Pezizomycotina</taxon>
        <taxon>Eurotiomycetes</taxon>
        <taxon>Eurotiomycetidae</taxon>
        <taxon>Eurotiales</taxon>
        <taxon>Aspergillaceae</taxon>
        <taxon>Aspergillus</taxon>
        <taxon>Aspergillus subgen. Circumdati</taxon>
    </lineage>
</organism>
<reference evidence="2" key="1">
    <citation type="journal article" date="2017" name="Genome Biol.">
        <title>Comparative genomics reveals high biological diversity and specific adaptations in the industrially and medically important fungal genus Aspergillus.</title>
        <authorList>
            <person name="de Vries R.P."/>
            <person name="Riley R."/>
            <person name="Wiebenga A."/>
            <person name="Aguilar-Osorio G."/>
            <person name="Amillis S."/>
            <person name="Uchima C.A."/>
            <person name="Anderluh G."/>
            <person name="Asadollahi M."/>
            <person name="Askin M."/>
            <person name="Barry K."/>
            <person name="Battaglia E."/>
            <person name="Bayram O."/>
            <person name="Benocci T."/>
            <person name="Braus-Stromeyer S.A."/>
            <person name="Caldana C."/>
            <person name="Canovas D."/>
            <person name="Cerqueira G.C."/>
            <person name="Chen F."/>
            <person name="Chen W."/>
            <person name="Choi C."/>
            <person name="Clum A."/>
            <person name="Dos Santos R.A."/>
            <person name="Damasio A.R."/>
            <person name="Diallinas G."/>
            <person name="Emri T."/>
            <person name="Fekete E."/>
            <person name="Flipphi M."/>
            <person name="Freyberg S."/>
            <person name="Gallo A."/>
            <person name="Gournas C."/>
            <person name="Habgood R."/>
            <person name="Hainaut M."/>
            <person name="Harispe M.L."/>
            <person name="Henrissat B."/>
            <person name="Hilden K.S."/>
            <person name="Hope R."/>
            <person name="Hossain A."/>
            <person name="Karabika E."/>
            <person name="Karaffa L."/>
            <person name="Karanyi Z."/>
            <person name="Krasevec N."/>
            <person name="Kuo A."/>
            <person name="Kusch H."/>
            <person name="LaButti K."/>
            <person name="Lagendijk E.L."/>
            <person name="Lapidus A."/>
            <person name="Levasseur A."/>
            <person name="Lindquist E."/>
            <person name="Lipzen A."/>
            <person name="Logrieco A.F."/>
            <person name="MacCabe A."/>
            <person name="Maekelae M.R."/>
            <person name="Malavazi I."/>
            <person name="Melin P."/>
            <person name="Meyer V."/>
            <person name="Mielnichuk N."/>
            <person name="Miskei M."/>
            <person name="Molnar A.P."/>
            <person name="Mule G."/>
            <person name="Ngan C.Y."/>
            <person name="Orejas M."/>
            <person name="Orosz E."/>
            <person name="Ouedraogo J.P."/>
            <person name="Overkamp K.M."/>
            <person name="Park H.-S."/>
            <person name="Perrone G."/>
            <person name="Piumi F."/>
            <person name="Punt P.J."/>
            <person name="Ram A.F."/>
            <person name="Ramon A."/>
            <person name="Rauscher S."/>
            <person name="Record E."/>
            <person name="Riano-Pachon D.M."/>
            <person name="Robert V."/>
            <person name="Roehrig J."/>
            <person name="Ruller R."/>
            <person name="Salamov A."/>
            <person name="Salih N.S."/>
            <person name="Samson R.A."/>
            <person name="Sandor E."/>
            <person name="Sanguinetti M."/>
            <person name="Schuetze T."/>
            <person name="Sepcic K."/>
            <person name="Shelest E."/>
            <person name="Sherlock G."/>
            <person name="Sophianopoulou V."/>
            <person name="Squina F.M."/>
            <person name="Sun H."/>
            <person name="Susca A."/>
            <person name="Todd R.B."/>
            <person name="Tsang A."/>
            <person name="Unkles S.E."/>
            <person name="van de Wiele N."/>
            <person name="van Rossen-Uffink D."/>
            <person name="Oliveira J.V."/>
            <person name="Vesth T.C."/>
            <person name="Visser J."/>
            <person name="Yu J.-H."/>
            <person name="Zhou M."/>
            <person name="Andersen M.R."/>
            <person name="Archer D.B."/>
            <person name="Baker S.E."/>
            <person name="Benoit I."/>
            <person name="Brakhage A.A."/>
            <person name="Braus G.H."/>
            <person name="Fischer R."/>
            <person name="Frisvad J.C."/>
            <person name="Goldman G.H."/>
            <person name="Houbraken J."/>
            <person name="Oakley B."/>
            <person name="Pocsi I."/>
            <person name="Scazzocchio C."/>
            <person name="Seiboth B."/>
            <person name="vanKuyk P.A."/>
            <person name="Wortman J."/>
            <person name="Dyer P.S."/>
            <person name="Grigoriev I.V."/>
        </authorList>
    </citation>
    <scope>NUCLEOTIDE SEQUENCE [LARGE SCALE GENOMIC DNA]</scope>
    <source>
        <strain evidence="2">CBS 106.47</strain>
    </source>
</reference>
<proteinExistence type="predicted"/>